<dbReference type="InterPro" id="IPR000209">
    <property type="entry name" value="Peptidase_S8/S53_dom"/>
</dbReference>
<dbReference type="Gene3D" id="3.40.50.200">
    <property type="entry name" value="Peptidase S8/S53 domain"/>
    <property type="match status" value="1"/>
</dbReference>
<dbReference type="InterPro" id="IPR030400">
    <property type="entry name" value="Sedolisin_dom"/>
</dbReference>
<comment type="caution">
    <text evidence="4">Lacks conserved residue(s) required for the propagation of feature annotation.</text>
</comment>
<feature type="active site" description="Charge relay system" evidence="4">
    <location>
        <position position="298"/>
    </location>
</feature>
<keyword evidence="1 4" id="KW-0645">Protease</keyword>
<dbReference type="InterPro" id="IPR050819">
    <property type="entry name" value="Tripeptidyl-peptidase_I"/>
</dbReference>
<evidence type="ECO:0000256" key="4">
    <source>
        <dbReference type="PROSITE-ProRule" id="PRU01032"/>
    </source>
</evidence>
<organism evidence="9">
    <name type="scientific">Physarum polycephalum</name>
    <name type="common">Many-headed slime mold</name>
    <name type="synonym">Badhamia polycephala</name>
    <dbReference type="NCBI Taxonomy" id="5791"/>
    <lineage>
        <taxon>Eukaryota</taxon>
        <taxon>Amoebozoa</taxon>
        <taxon>Evosea</taxon>
        <taxon>Eumycetozoa</taxon>
        <taxon>Myxogastria</taxon>
        <taxon>Myxogastromycetidae</taxon>
        <taxon>Physariida</taxon>
        <taxon>Physaraceae</taxon>
        <taxon>Physarum</taxon>
    </lineage>
</organism>
<dbReference type="InterPro" id="IPR023828">
    <property type="entry name" value="Peptidase_S8_Ser-AS"/>
</dbReference>
<evidence type="ECO:0000259" key="8">
    <source>
        <dbReference type="PROSITE" id="PS51695"/>
    </source>
</evidence>
<proteinExistence type="inferred from homology"/>
<evidence type="ECO:0000256" key="1">
    <source>
        <dbReference type="ARBA" id="ARBA00022670"/>
    </source>
</evidence>
<feature type="active site" description="Charge relay system" evidence="4">
    <location>
        <position position="121"/>
    </location>
</feature>
<name>Q94704_PHYPO</name>
<feature type="region of interest" description="Disordered" evidence="6">
    <location>
        <begin position="95"/>
        <end position="114"/>
    </location>
</feature>
<dbReference type="PROSITE" id="PS51892">
    <property type="entry name" value="SUBTILASE"/>
    <property type="match status" value="1"/>
</dbReference>
<evidence type="ECO:0000256" key="5">
    <source>
        <dbReference type="PROSITE-ProRule" id="PRU01240"/>
    </source>
</evidence>
<dbReference type="PIR" id="A44869">
    <property type="entry name" value="A44869"/>
</dbReference>
<feature type="domain" description="Peptidase S53" evidence="8">
    <location>
        <begin position="40"/>
        <end position="356"/>
    </location>
</feature>
<evidence type="ECO:0000313" key="9">
    <source>
        <dbReference type="EMBL" id="CAA45964.1"/>
    </source>
</evidence>
<dbReference type="EMBL" id="X64708">
    <property type="protein sequence ID" value="CAA45964.1"/>
    <property type="molecule type" value="Genomic_DNA"/>
</dbReference>
<evidence type="ECO:0000256" key="7">
    <source>
        <dbReference type="SAM" id="SignalP"/>
    </source>
</evidence>
<evidence type="ECO:0000256" key="6">
    <source>
        <dbReference type="SAM" id="MobiDB-lite"/>
    </source>
</evidence>
<dbReference type="GO" id="GO:0008240">
    <property type="term" value="F:tripeptidyl-peptidase activity"/>
    <property type="evidence" value="ECO:0007669"/>
    <property type="project" value="TreeGrafter"/>
</dbReference>
<dbReference type="Pfam" id="PF00082">
    <property type="entry name" value="Peptidase_S8"/>
    <property type="match status" value="1"/>
</dbReference>
<feature type="signal peptide" evidence="7">
    <location>
        <begin position="1"/>
        <end position="16"/>
    </location>
</feature>
<dbReference type="InterPro" id="IPR036852">
    <property type="entry name" value="Peptidase_S8/S53_dom_sf"/>
</dbReference>
<dbReference type="PANTHER" id="PTHR14218:SF15">
    <property type="entry name" value="TRIPEPTIDYL-PEPTIDASE 1"/>
    <property type="match status" value="1"/>
</dbReference>
<protein>
    <submittedName>
        <fullName evidence="9">PHP protein</fullName>
    </submittedName>
</protein>
<sequence length="356" mass="36384">MRSLVVLLALFSVSWAGVRHPHFKIAGRNGVAPAVTTQPFNPTVDVLPLYGIDTSDSNRGAGQVIGIIDAYGASTAESDLAAFSRANGLPAANFQKVDQNGGTNYPKDDPDDASGDGWGVETALDLQIAHAVAPAAKLILCTAKSASDTNLNACIKTLTNLHVNHISMSYGGSEGDTSSDSYFQQAQEAGISLFASAGDSGAEAEYPAASQYVVAVGGTTLHTNSDGSFNSETAWSGSGGGCSKYTKVIPEQNADPGYASLGCKGKKALPDLAALADPNSGITIIFHGQELEGIGGTSLAAPLTAGRAAIRGDQVTPAYVYTGGIQFRDITQGSNGHSAKAGLDLVTGEGAWIGSE</sequence>
<dbReference type="PANTHER" id="PTHR14218">
    <property type="entry name" value="PROTEASE S8 TRIPEPTIDYL PEPTIDASE I CLN2"/>
    <property type="match status" value="1"/>
</dbReference>
<evidence type="ECO:0000256" key="2">
    <source>
        <dbReference type="ARBA" id="ARBA00022801"/>
    </source>
</evidence>
<comment type="similarity">
    <text evidence="5">Belongs to the peptidase S8 family.</text>
</comment>
<keyword evidence="2 4" id="KW-0378">Hydrolase</keyword>
<gene>
    <name evidence="9" type="primary">PHP</name>
</gene>
<accession>Q94704</accession>
<dbReference type="CDD" id="cd04056">
    <property type="entry name" value="Peptidases_S53"/>
    <property type="match status" value="1"/>
</dbReference>
<dbReference type="AlphaFoldDB" id="Q94704"/>
<keyword evidence="7" id="KW-0732">Signal</keyword>
<dbReference type="MEROPS" id="S53.008"/>
<feature type="active site" description="Charge relay system" evidence="4">
    <location>
        <position position="125"/>
    </location>
</feature>
<dbReference type="PROSITE" id="PS51695">
    <property type="entry name" value="SEDOLISIN"/>
    <property type="match status" value="1"/>
</dbReference>
<dbReference type="SUPFAM" id="SSF52743">
    <property type="entry name" value="Subtilisin-like"/>
    <property type="match status" value="1"/>
</dbReference>
<dbReference type="GO" id="GO:0006508">
    <property type="term" value="P:proteolysis"/>
    <property type="evidence" value="ECO:0007669"/>
    <property type="project" value="UniProtKB-KW"/>
</dbReference>
<reference evidence="9" key="1">
    <citation type="journal article" date="1992" name="Exp. Cell Res.">
        <title>Structure and identity of a late-replicating and transcriptionally active gene.</title>
        <authorList>
            <person name="Benard M."/>
            <person name="Pallotta D."/>
            <person name="Pierron G."/>
        </authorList>
    </citation>
    <scope>NUCLEOTIDE SEQUENCE</scope>
    <source>
        <strain evidence="9">M3CIV</strain>
    </source>
</reference>
<keyword evidence="3 4" id="KW-0720">Serine protease</keyword>
<dbReference type="GO" id="GO:0004252">
    <property type="term" value="F:serine-type endopeptidase activity"/>
    <property type="evidence" value="ECO:0007669"/>
    <property type="project" value="UniProtKB-UniRule"/>
</dbReference>
<evidence type="ECO:0000256" key="3">
    <source>
        <dbReference type="ARBA" id="ARBA00022825"/>
    </source>
</evidence>
<dbReference type="PROSITE" id="PS00138">
    <property type="entry name" value="SUBTILASE_SER"/>
    <property type="match status" value="1"/>
</dbReference>
<feature type="chain" id="PRO_5004320511" evidence="7">
    <location>
        <begin position="17"/>
        <end position="356"/>
    </location>
</feature>